<dbReference type="Gene3D" id="3.40.50.410">
    <property type="entry name" value="von Willebrand factor, type A domain"/>
    <property type="match status" value="1"/>
</dbReference>
<organism evidence="8 9">
    <name type="scientific">Owenia fusiformis</name>
    <name type="common">Polychaete worm</name>
    <dbReference type="NCBI Taxonomy" id="6347"/>
    <lineage>
        <taxon>Eukaryota</taxon>
        <taxon>Metazoa</taxon>
        <taxon>Spiralia</taxon>
        <taxon>Lophotrochozoa</taxon>
        <taxon>Annelida</taxon>
        <taxon>Polychaeta</taxon>
        <taxon>Sedentaria</taxon>
        <taxon>Canalipalpata</taxon>
        <taxon>Sabellida</taxon>
        <taxon>Oweniida</taxon>
        <taxon>Oweniidae</taxon>
        <taxon>Owenia</taxon>
    </lineage>
</organism>
<comment type="caution">
    <text evidence="8">The sequence shown here is derived from an EMBL/GenBank/DDBJ whole genome shotgun (WGS) entry which is preliminary data.</text>
</comment>
<dbReference type="InterPro" id="IPR036465">
    <property type="entry name" value="vWFA_dom_sf"/>
</dbReference>
<dbReference type="Proteomes" id="UP000749559">
    <property type="component" value="Unassembled WGS sequence"/>
</dbReference>
<dbReference type="Pfam" id="PF00092">
    <property type="entry name" value="VWA"/>
    <property type="match status" value="1"/>
</dbReference>
<evidence type="ECO:0000256" key="4">
    <source>
        <dbReference type="ARBA" id="ARBA00024195"/>
    </source>
</evidence>
<dbReference type="InterPro" id="IPR043504">
    <property type="entry name" value="Peptidase_S1_PA_chymotrypsin"/>
</dbReference>
<keyword evidence="5" id="KW-0378">Hydrolase</keyword>
<dbReference type="PRINTS" id="PR00722">
    <property type="entry name" value="CHYMOTRYPSIN"/>
</dbReference>
<dbReference type="InterPro" id="IPR009003">
    <property type="entry name" value="Peptidase_S1_PA"/>
</dbReference>
<evidence type="ECO:0000259" key="7">
    <source>
        <dbReference type="PROSITE" id="PS50240"/>
    </source>
</evidence>
<gene>
    <name evidence="8" type="ORF">OFUS_LOCUS17650</name>
</gene>
<dbReference type="SUPFAM" id="SSF50494">
    <property type="entry name" value="Trypsin-like serine proteases"/>
    <property type="match status" value="1"/>
</dbReference>
<dbReference type="InterPro" id="IPR033116">
    <property type="entry name" value="TRYPSIN_SER"/>
</dbReference>
<evidence type="ECO:0000259" key="6">
    <source>
        <dbReference type="PROSITE" id="PS50234"/>
    </source>
</evidence>
<comment type="similarity">
    <text evidence="4">Belongs to the peptidase S1 family. CLIP subfamily.</text>
</comment>
<keyword evidence="5" id="KW-0645">Protease</keyword>
<name>A0A8S4PGI8_OWEFU</name>
<evidence type="ECO:0000256" key="1">
    <source>
        <dbReference type="ARBA" id="ARBA00022588"/>
    </source>
</evidence>
<proteinExistence type="inferred from homology"/>
<dbReference type="GO" id="GO:0006508">
    <property type="term" value="P:proteolysis"/>
    <property type="evidence" value="ECO:0007669"/>
    <property type="project" value="UniProtKB-KW"/>
</dbReference>
<dbReference type="SUPFAM" id="SSF53300">
    <property type="entry name" value="vWA-like"/>
    <property type="match status" value="1"/>
</dbReference>
<dbReference type="InterPro" id="IPR018114">
    <property type="entry name" value="TRYPSIN_HIS"/>
</dbReference>
<dbReference type="PROSITE" id="PS50234">
    <property type="entry name" value="VWFA"/>
    <property type="match status" value="1"/>
</dbReference>
<dbReference type="InterPro" id="IPR002035">
    <property type="entry name" value="VWF_A"/>
</dbReference>
<dbReference type="GO" id="GO:0045087">
    <property type="term" value="P:innate immune response"/>
    <property type="evidence" value="ECO:0007669"/>
    <property type="project" value="UniProtKB-KW"/>
</dbReference>
<dbReference type="GO" id="GO:0004252">
    <property type="term" value="F:serine-type endopeptidase activity"/>
    <property type="evidence" value="ECO:0007669"/>
    <property type="project" value="InterPro"/>
</dbReference>
<dbReference type="InterPro" id="IPR001314">
    <property type="entry name" value="Peptidase_S1A"/>
</dbReference>
<dbReference type="AlphaFoldDB" id="A0A8S4PGI8"/>
<dbReference type="SMART" id="SM00327">
    <property type="entry name" value="VWA"/>
    <property type="match status" value="1"/>
</dbReference>
<keyword evidence="5" id="KW-0720">Serine protease</keyword>
<dbReference type="PROSITE" id="PS00134">
    <property type="entry name" value="TRYPSIN_HIS"/>
    <property type="match status" value="1"/>
</dbReference>
<evidence type="ECO:0000256" key="3">
    <source>
        <dbReference type="ARBA" id="ARBA00023157"/>
    </source>
</evidence>
<evidence type="ECO:0000313" key="9">
    <source>
        <dbReference type="Proteomes" id="UP000749559"/>
    </source>
</evidence>
<dbReference type="EMBL" id="CAIIXF020000008">
    <property type="protein sequence ID" value="CAH1792711.1"/>
    <property type="molecule type" value="Genomic_DNA"/>
</dbReference>
<dbReference type="OrthoDB" id="6228714at2759"/>
<dbReference type="CDD" id="cd00190">
    <property type="entry name" value="Tryp_SPc"/>
    <property type="match status" value="1"/>
</dbReference>
<evidence type="ECO:0000256" key="5">
    <source>
        <dbReference type="RuleBase" id="RU363034"/>
    </source>
</evidence>
<dbReference type="Gene3D" id="2.40.10.10">
    <property type="entry name" value="Trypsin-like serine proteases"/>
    <property type="match status" value="1"/>
</dbReference>
<dbReference type="PROSITE" id="PS00135">
    <property type="entry name" value="TRYPSIN_SER"/>
    <property type="match status" value="1"/>
</dbReference>
<sequence>RDTTAYLELKIEKEESKELKKSLKMIRQILKKMERFESHTRKITRLFLSLKKFLKKIRTETDGSKAFVKMTKNLIKDISNMNVNTSGNTFQSQSNEIKTLKSAMINYKSALLNESMTENVNEVIHNFDEIVEAIETAIELLKSFSKSYAFVKKNLDKVRFLDVPHWGEWGAWSKCPGVTERCGVRFREKLCIDDSGAWQFGKCIGKRPTEQGDCDCKLPTEHTGGRSAGRQTYKVRNVEPYSYIVSISKNVSYLGEDTGHFCGGIIISDRWIMTAAHCACSDGYCCTENKFLTSKCDLKNWKISAGLLQPHTEMIDESGQIVEVVSVVIHENYTKNAEGVPEENDIALIKLKATFNFTKPNVQPCDLPTSICRGSADEECERHSAWKQWDCEIAGWGQYKANSLSSSPILRKQPVVTADKANREEITATIYTSAIGLGTACKGDSGGPLVCKDVGSNRSVVIGIMSYVEDGSCIKDARGSTVHTEVPHLLPWVSDKMSEWGEWSNTCETQGGMRRRTKSCLFFSYFSIRGNKYQNYLNNEGKCIKQELDNCKETCSSKGEVCFDRDDCCPNENLACGVLKHCCRETGGACSIDEDCCRGLACNRGECIVDPDQPTCKKRDVVFALETSCSIADSDKEDIRSALVEFIREVQVDPVDGIKIGALTFNKGAHHVAYLSDSDDPDNLVRLVENMNLTAAECWTDFFEAFRAGEHEYFTPANGDRPNVENLFIMITDGVQTNPDRLERTFNRSDSLLAAGTDIIILNLPRGCYHEPGVSQCIPNVVGEENAIRIVEDLRDFIVTDVSQFPAILNHVYQIICTR</sequence>
<dbReference type="CDD" id="cd00198">
    <property type="entry name" value="vWFA"/>
    <property type="match status" value="1"/>
</dbReference>
<accession>A0A8S4PGI8</accession>
<dbReference type="SMART" id="SM00020">
    <property type="entry name" value="Tryp_SPc"/>
    <property type="match status" value="1"/>
</dbReference>
<dbReference type="InterPro" id="IPR001254">
    <property type="entry name" value="Trypsin_dom"/>
</dbReference>
<keyword evidence="2" id="KW-0391">Immunity</keyword>
<evidence type="ECO:0000256" key="2">
    <source>
        <dbReference type="ARBA" id="ARBA00022859"/>
    </source>
</evidence>
<keyword evidence="3" id="KW-1015">Disulfide bond</keyword>
<dbReference type="InterPro" id="IPR051487">
    <property type="entry name" value="Ser/Thr_Proteases_Immune/Dev"/>
</dbReference>
<dbReference type="Pfam" id="PF00089">
    <property type="entry name" value="Trypsin"/>
    <property type="match status" value="1"/>
</dbReference>
<keyword evidence="9" id="KW-1185">Reference proteome</keyword>
<feature type="domain" description="Peptidase S1" evidence="7">
    <location>
        <begin position="222"/>
        <end position="498"/>
    </location>
</feature>
<feature type="non-terminal residue" evidence="8">
    <location>
        <position position="1"/>
    </location>
</feature>
<reference evidence="8" key="1">
    <citation type="submission" date="2022-03" db="EMBL/GenBank/DDBJ databases">
        <authorList>
            <person name="Martin C."/>
        </authorList>
    </citation>
    <scope>NUCLEOTIDE SEQUENCE</scope>
</reference>
<dbReference type="PANTHER" id="PTHR24256">
    <property type="entry name" value="TRYPTASE-RELATED"/>
    <property type="match status" value="1"/>
</dbReference>
<feature type="domain" description="VWFA" evidence="6">
    <location>
        <begin position="620"/>
        <end position="816"/>
    </location>
</feature>
<evidence type="ECO:0000313" key="8">
    <source>
        <dbReference type="EMBL" id="CAH1792711.1"/>
    </source>
</evidence>
<dbReference type="PROSITE" id="PS50240">
    <property type="entry name" value="TRYPSIN_DOM"/>
    <property type="match status" value="1"/>
</dbReference>
<keyword evidence="1" id="KW-0399">Innate immunity</keyword>
<protein>
    <submittedName>
        <fullName evidence="8">Uncharacterized protein</fullName>
    </submittedName>
</protein>